<organism evidence="1 2">
    <name type="scientific">Halovenus rubra</name>
    <dbReference type="NCBI Taxonomy" id="869890"/>
    <lineage>
        <taxon>Archaea</taxon>
        <taxon>Methanobacteriati</taxon>
        <taxon>Methanobacteriota</taxon>
        <taxon>Stenosarchaea group</taxon>
        <taxon>Halobacteria</taxon>
        <taxon>Halobacteriales</taxon>
        <taxon>Haloarculaceae</taxon>
        <taxon>Halovenus</taxon>
    </lineage>
</organism>
<evidence type="ECO:0000313" key="2">
    <source>
        <dbReference type="Proteomes" id="UP001596414"/>
    </source>
</evidence>
<gene>
    <name evidence="1" type="ORF">ACFQJ7_13630</name>
</gene>
<protein>
    <submittedName>
        <fullName evidence="1">Uncharacterized protein</fullName>
    </submittedName>
</protein>
<dbReference type="EMBL" id="JBHSZQ010000047">
    <property type="protein sequence ID" value="MFC7127051.1"/>
    <property type="molecule type" value="Genomic_DNA"/>
</dbReference>
<comment type="caution">
    <text evidence="1">The sequence shown here is derived from an EMBL/GenBank/DDBJ whole genome shotgun (WGS) entry which is preliminary data.</text>
</comment>
<evidence type="ECO:0000313" key="1">
    <source>
        <dbReference type="EMBL" id="MFC7127051.1"/>
    </source>
</evidence>
<name>A0ABD5X7E8_9EURY</name>
<dbReference type="RefSeq" id="WP_382230747.1">
    <property type="nucleotide sequence ID" value="NZ_JAODIY010000009.1"/>
</dbReference>
<dbReference type="AlphaFoldDB" id="A0ABD5X7E8"/>
<sequence>MPPRLSRFTDRLETLANGAVSGDPSPGVKKGDGGYADWVIVVIHGLREYLDLPYRRLLDLLQEMHRVIEKLNLEPSELPDFTTVCARKHGQRLLTTGPVRIFSAFPSDSGGLESVEYSIYSVHCHHCATGTS</sequence>
<dbReference type="Proteomes" id="UP001596414">
    <property type="component" value="Unassembled WGS sequence"/>
</dbReference>
<accession>A0ABD5X7E8</accession>
<proteinExistence type="predicted"/>
<reference evidence="1 2" key="1">
    <citation type="journal article" date="2014" name="Int. J. Syst. Evol. Microbiol.">
        <title>Complete genome sequence of Corynebacterium casei LMG S-19264T (=DSM 44701T), isolated from a smear-ripened cheese.</title>
        <authorList>
            <consortium name="US DOE Joint Genome Institute (JGI-PGF)"/>
            <person name="Walter F."/>
            <person name="Albersmeier A."/>
            <person name="Kalinowski J."/>
            <person name="Ruckert C."/>
        </authorList>
    </citation>
    <scope>NUCLEOTIDE SEQUENCE [LARGE SCALE GENOMIC DNA]</scope>
    <source>
        <strain evidence="1 2">CGMCC 4.7215</strain>
    </source>
</reference>